<protein>
    <submittedName>
        <fullName evidence="1">Uncharacterized protein</fullName>
    </submittedName>
</protein>
<proteinExistence type="predicted"/>
<evidence type="ECO:0000313" key="2">
    <source>
        <dbReference type="Proteomes" id="UP001608902"/>
    </source>
</evidence>
<accession>A0ABD6EJP1</accession>
<reference evidence="1 2" key="1">
    <citation type="submission" date="2024-08" db="EMBL/GenBank/DDBJ databases">
        <title>Gnathostoma spinigerum genome.</title>
        <authorList>
            <person name="Gonzalez-Bertolin B."/>
            <person name="Monzon S."/>
            <person name="Zaballos A."/>
            <person name="Jimenez P."/>
            <person name="Dekumyoy P."/>
            <person name="Varona S."/>
            <person name="Cuesta I."/>
            <person name="Sumanam S."/>
            <person name="Adisakwattana P."/>
            <person name="Gasser R.B."/>
            <person name="Hernandez-Gonzalez A."/>
            <person name="Young N.D."/>
            <person name="Perteguer M.J."/>
        </authorList>
    </citation>
    <scope>NUCLEOTIDE SEQUENCE [LARGE SCALE GENOMIC DNA]</scope>
    <source>
        <strain evidence="1">AL3</strain>
        <tissue evidence="1">Liver</tissue>
    </source>
</reference>
<dbReference type="Proteomes" id="UP001608902">
    <property type="component" value="Unassembled WGS sequence"/>
</dbReference>
<comment type="caution">
    <text evidence="1">The sequence shown here is derived from an EMBL/GenBank/DDBJ whole genome shotgun (WGS) entry which is preliminary data.</text>
</comment>
<gene>
    <name evidence="1" type="ORF">AB6A40_003616</name>
</gene>
<dbReference type="EMBL" id="JBGFUD010001909">
    <property type="protein sequence ID" value="MFH4976907.1"/>
    <property type="molecule type" value="Genomic_DNA"/>
</dbReference>
<keyword evidence="2" id="KW-1185">Reference proteome</keyword>
<name>A0ABD6EJP1_9BILA</name>
<organism evidence="1 2">
    <name type="scientific">Gnathostoma spinigerum</name>
    <dbReference type="NCBI Taxonomy" id="75299"/>
    <lineage>
        <taxon>Eukaryota</taxon>
        <taxon>Metazoa</taxon>
        <taxon>Ecdysozoa</taxon>
        <taxon>Nematoda</taxon>
        <taxon>Chromadorea</taxon>
        <taxon>Rhabditida</taxon>
        <taxon>Spirurina</taxon>
        <taxon>Gnathostomatomorpha</taxon>
        <taxon>Gnathostomatoidea</taxon>
        <taxon>Gnathostomatidae</taxon>
        <taxon>Gnathostoma</taxon>
    </lineage>
</organism>
<sequence>MKNEIEREEMKCRELILQYEKEGINHQSKEIPLQYPSASFVGRALLIDCLPISEYISEYPNGECVDSAGPYVLIFDVFEPLLVPIPHVSPTNDDVYKVDKHLRTAVKHILDPYCFL</sequence>
<evidence type="ECO:0000313" key="1">
    <source>
        <dbReference type="EMBL" id="MFH4976907.1"/>
    </source>
</evidence>
<dbReference type="AlphaFoldDB" id="A0ABD6EJP1"/>